<evidence type="ECO:0008006" key="4">
    <source>
        <dbReference type="Google" id="ProtNLM"/>
    </source>
</evidence>
<evidence type="ECO:0000313" key="2">
    <source>
        <dbReference type="EMBL" id="KAJ6644502.1"/>
    </source>
</evidence>
<protein>
    <recommendedName>
        <fullName evidence="4">Metallothionein</fullName>
    </recommendedName>
</protein>
<dbReference type="Proteomes" id="UP001151699">
    <property type="component" value="Chromosome B"/>
</dbReference>
<feature type="chain" id="PRO_5040290462" description="Metallothionein" evidence="1">
    <location>
        <begin position="26"/>
        <end position="57"/>
    </location>
</feature>
<comment type="caution">
    <text evidence="2">The sequence shown here is derived from an EMBL/GenBank/DDBJ whole genome shotgun (WGS) entry which is preliminary data.</text>
</comment>
<organism evidence="2 3">
    <name type="scientific">Pseudolycoriella hygida</name>
    <dbReference type="NCBI Taxonomy" id="35572"/>
    <lineage>
        <taxon>Eukaryota</taxon>
        <taxon>Metazoa</taxon>
        <taxon>Ecdysozoa</taxon>
        <taxon>Arthropoda</taxon>
        <taxon>Hexapoda</taxon>
        <taxon>Insecta</taxon>
        <taxon>Pterygota</taxon>
        <taxon>Neoptera</taxon>
        <taxon>Endopterygota</taxon>
        <taxon>Diptera</taxon>
        <taxon>Nematocera</taxon>
        <taxon>Sciaroidea</taxon>
        <taxon>Sciaridae</taxon>
        <taxon>Pseudolycoriella</taxon>
    </lineage>
</organism>
<reference evidence="2" key="1">
    <citation type="submission" date="2022-07" db="EMBL/GenBank/DDBJ databases">
        <authorList>
            <person name="Trinca V."/>
            <person name="Uliana J.V.C."/>
            <person name="Torres T.T."/>
            <person name="Ward R.J."/>
            <person name="Monesi N."/>
        </authorList>
    </citation>
    <scope>NUCLEOTIDE SEQUENCE</scope>
    <source>
        <strain evidence="2">HSMRA1968</strain>
        <tissue evidence="2">Whole embryos</tissue>
    </source>
</reference>
<proteinExistence type="predicted"/>
<sequence length="57" mass="5740">MKATLFLILLATLVAIAVLPTGCTSSEAFSCGFKCGLQGCKSSKCNSATDCSCSGCP</sequence>
<keyword evidence="1" id="KW-0732">Signal</keyword>
<evidence type="ECO:0000256" key="1">
    <source>
        <dbReference type="SAM" id="SignalP"/>
    </source>
</evidence>
<dbReference type="AlphaFoldDB" id="A0A9Q0S3Z6"/>
<gene>
    <name evidence="2" type="ORF">Bhyg_09471</name>
</gene>
<accession>A0A9Q0S3Z6</accession>
<evidence type="ECO:0000313" key="3">
    <source>
        <dbReference type="Proteomes" id="UP001151699"/>
    </source>
</evidence>
<feature type="signal peptide" evidence="1">
    <location>
        <begin position="1"/>
        <end position="25"/>
    </location>
</feature>
<keyword evidence="3" id="KW-1185">Reference proteome</keyword>
<dbReference type="EMBL" id="WJQU01000002">
    <property type="protein sequence ID" value="KAJ6644502.1"/>
    <property type="molecule type" value="Genomic_DNA"/>
</dbReference>
<name>A0A9Q0S3Z6_9DIPT</name>